<dbReference type="Pfam" id="PF13635">
    <property type="entry name" value="DUF4143"/>
    <property type="match status" value="1"/>
</dbReference>
<dbReference type="InterPro" id="IPR041682">
    <property type="entry name" value="AAA_14"/>
</dbReference>
<name>A0A9D9I501_9BACT</name>
<organism evidence="3 4">
    <name type="scientific">Candidatus Merdivivens pullistercoris</name>
    <dbReference type="NCBI Taxonomy" id="2840873"/>
    <lineage>
        <taxon>Bacteria</taxon>
        <taxon>Pseudomonadati</taxon>
        <taxon>Bacteroidota</taxon>
        <taxon>Bacteroidia</taxon>
        <taxon>Bacteroidales</taxon>
        <taxon>Muribaculaceae</taxon>
        <taxon>Muribaculaceae incertae sedis</taxon>
        <taxon>Candidatus Merdivivens</taxon>
    </lineage>
</organism>
<dbReference type="AlphaFoldDB" id="A0A9D9I501"/>
<protein>
    <submittedName>
        <fullName evidence="3">ATP-binding protein</fullName>
    </submittedName>
</protein>
<dbReference type="PANTHER" id="PTHR33295:SF7">
    <property type="entry name" value="ATPASE"/>
    <property type="match status" value="1"/>
</dbReference>
<feature type="domain" description="DUF4143" evidence="2">
    <location>
        <begin position="223"/>
        <end position="397"/>
    </location>
</feature>
<sequence length="461" mass="51883">MYYARLIDKHLSEWASDNAHKPLLLRGARQVGKSSAVRHLGEKFKQYIEINFEKQPEYKILFRKNLDITKIIPQISAMCGKSVIEGETLLFLDEIQACPEAIMSLRFFKEDMPGLHVIAAGSLLEFALNELPTYGVGRIHSMFMYPMTFDEFLNANGEQPLIQARDSATTHRPLPGPLHEKLISLLRIYMLVGGMPEVVSRWVTTHDFIKCQEVLDDIILGYEDDFSKYKGRTDPLLLRMTMRSAAVQMTEKFVYSHVSESHKTQDIKKAVEMLVLAGILIPVTHTNANGLPLGSEANSAYRKILLLDTGLTLRLLNMAIGDTAETTARILTANVSDLVNKGAVAEQIAGLEMLRCQNPGNRHDLFYWVRQARNSQAEIDYITAFGGKILPIEIKAGTQGGMKSLWMFMREKNIDKAVRCSLENFGNFNYTDNEAGGAVRHVVICPLYAVSMMHRLLKENG</sequence>
<comment type="caution">
    <text evidence="3">The sequence shown here is derived from an EMBL/GenBank/DDBJ whole genome shotgun (WGS) entry which is preliminary data.</text>
</comment>
<dbReference type="InterPro" id="IPR027417">
    <property type="entry name" value="P-loop_NTPase"/>
</dbReference>
<gene>
    <name evidence="3" type="ORF">IAB93_07105</name>
</gene>
<dbReference type="EMBL" id="JADIME010000076">
    <property type="protein sequence ID" value="MBO8465745.1"/>
    <property type="molecule type" value="Genomic_DNA"/>
</dbReference>
<accession>A0A9D9I501</accession>
<keyword evidence="3" id="KW-0547">Nucleotide-binding</keyword>
<reference evidence="3" key="1">
    <citation type="submission" date="2020-10" db="EMBL/GenBank/DDBJ databases">
        <authorList>
            <person name="Gilroy R."/>
        </authorList>
    </citation>
    <scope>NUCLEOTIDE SEQUENCE</scope>
    <source>
        <strain evidence="3">10037</strain>
    </source>
</reference>
<evidence type="ECO:0000313" key="4">
    <source>
        <dbReference type="Proteomes" id="UP000823597"/>
    </source>
</evidence>
<proteinExistence type="predicted"/>
<evidence type="ECO:0000313" key="3">
    <source>
        <dbReference type="EMBL" id="MBO8465745.1"/>
    </source>
</evidence>
<dbReference type="Proteomes" id="UP000823597">
    <property type="component" value="Unassembled WGS sequence"/>
</dbReference>
<keyword evidence="3" id="KW-0067">ATP-binding</keyword>
<evidence type="ECO:0000259" key="2">
    <source>
        <dbReference type="Pfam" id="PF13635"/>
    </source>
</evidence>
<dbReference type="SUPFAM" id="SSF52540">
    <property type="entry name" value="P-loop containing nucleoside triphosphate hydrolases"/>
    <property type="match status" value="1"/>
</dbReference>
<dbReference type="GO" id="GO:0005524">
    <property type="term" value="F:ATP binding"/>
    <property type="evidence" value="ECO:0007669"/>
    <property type="project" value="UniProtKB-KW"/>
</dbReference>
<dbReference type="InterPro" id="IPR025420">
    <property type="entry name" value="DUF4143"/>
</dbReference>
<dbReference type="PANTHER" id="PTHR33295">
    <property type="entry name" value="ATPASE"/>
    <property type="match status" value="1"/>
</dbReference>
<reference evidence="3" key="2">
    <citation type="journal article" date="2021" name="PeerJ">
        <title>Extensive microbial diversity within the chicken gut microbiome revealed by metagenomics and culture.</title>
        <authorList>
            <person name="Gilroy R."/>
            <person name="Ravi A."/>
            <person name="Getino M."/>
            <person name="Pursley I."/>
            <person name="Horton D.L."/>
            <person name="Alikhan N.F."/>
            <person name="Baker D."/>
            <person name="Gharbi K."/>
            <person name="Hall N."/>
            <person name="Watson M."/>
            <person name="Adriaenssens E.M."/>
            <person name="Foster-Nyarko E."/>
            <person name="Jarju S."/>
            <person name="Secka A."/>
            <person name="Antonio M."/>
            <person name="Oren A."/>
            <person name="Chaudhuri R.R."/>
            <person name="La Ragione R."/>
            <person name="Hildebrand F."/>
            <person name="Pallen M.J."/>
        </authorList>
    </citation>
    <scope>NUCLEOTIDE SEQUENCE</scope>
    <source>
        <strain evidence="3">10037</strain>
    </source>
</reference>
<feature type="domain" description="AAA" evidence="1">
    <location>
        <begin position="20"/>
        <end position="153"/>
    </location>
</feature>
<evidence type="ECO:0000259" key="1">
    <source>
        <dbReference type="Pfam" id="PF13173"/>
    </source>
</evidence>
<dbReference type="Pfam" id="PF13173">
    <property type="entry name" value="AAA_14"/>
    <property type="match status" value="1"/>
</dbReference>